<dbReference type="InterPro" id="IPR013216">
    <property type="entry name" value="Methyltransf_11"/>
</dbReference>
<reference evidence="2 3" key="1">
    <citation type="journal article" date="2021" name="Int. J. Syst. Evol. Microbiol.">
        <title>Reticulibacter mediterranei gen. nov., sp. nov., within the new family Reticulibacteraceae fam. nov., and Ktedonospora formicarum gen. nov., sp. nov., Ktedonobacter robiniae sp. nov., Dictyobacter formicarum sp. nov. and Dictyobacter arantiisoli sp. nov., belonging to the class Ktedonobacteria.</title>
        <authorList>
            <person name="Yabe S."/>
            <person name="Zheng Y."/>
            <person name="Wang C.M."/>
            <person name="Sakai Y."/>
            <person name="Abe K."/>
            <person name="Yokota A."/>
            <person name="Donadio S."/>
            <person name="Cavaletti L."/>
            <person name="Monciardini P."/>
        </authorList>
    </citation>
    <scope>NUCLEOTIDE SEQUENCE [LARGE SCALE GENOMIC DNA]</scope>
    <source>
        <strain evidence="2 3">SOSP1-30</strain>
    </source>
</reference>
<dbReference type="InterPro" id="IPR029063">
    <property type="entry name" value="SAM-dependent_MTases_sf"/>
</dbReference>
<evidence type="ECO:0000259" key="1">
    <source>
        <dbReference type="Pfam" id="PF08241"/>
    </source>
</evidence>
<dbReference type="CDD" id="cd02440">
    <property type="entry name" value="AdoMet_MTases"/>
    <property type="match status" value="1"/>
</dbReference>
<gene>
    <name evidence="2" type="ORF">KSB_27330</name>
</gene>
<dbReference type="Pfam" id="PF08241">
    <property type="entry name" value="Methyltransf_11"/>
    <property type="match status" value="1"/>
</dbReference>
<keyword evidence="3" id="KW-1185">Reference proteome</keyword>
<feature type="domain" description="Methyltransferase type 11" evidence="1">
    <location>
        <begin position="140"/>
        <end position="240"/>
    </location>
</feature>
<accession>A0ABQ3UNJ7</accession>
<protein>
    <recommendedName>
        <fullName evidence="1">Methyltransferase type 11 domain-containing protein</fullName>
    </recommendedName>
</protein>
<dbReference type="SUPFAM" id="SSF53335">
    <property type="entry name" value="S-adenosyl-L-methionine-dependent methyltransferases"/>
    <property type="match status" value="1"/>
</dbReference>
<proteinExistence type="predicted"/>
<dbReference type="RefSeq" id="WP_201370992.1">
    <property type="nucleotide sequence ID" value="NZ_BNJG01000001.1"/>
</dbReference>
<evidence type="ECO:0000313" key="3">
    <source>
        <dbReference type="Proteomes" id="UP000654345"/>
    </source>
</evidence>
<dbReference type="Proteomes" id="UP000654345">
    <property type="component" value="Unassembled WGS sequence"/>
</dbReference>
<dbReference type="Gene3D" id="3.40.50.150">
    <property type="entry name" value="Vaccinia Virus protein VP39"/>
    <property type="match status" value="1"/>
</dbReference>
<organism evidence="2 3">
    <name type="scientific">Ktedonobacter robiniae</name>
    <dbReference type="NCBI Taxonomy" id="2778365"/>
    <lineage>
        <taxon>Bacteria</taxon>
        <taxon>Bacillati</taxon>
        <taxon>Chloroflexota</taxon>
        <taxon>Ktedonobacteria</taxon>
        <taxon>Ktedonobacterales</taxon>
        <taxon>Ktedonobacteraceae</taxon>
        <taxon>Ktedonobacter</taxon>
    </lineage>
</organism>
<evidence type="ECO:0000313" key="2">
    <source>
        <dbReference type="EMBL" id="GHO54258.1"/>
    </source>
</evidence>
<dbReference type="EMBL" id="BNJG01000001">
    <property type="protein sequence ID" value="GHO54258.1"/>
    <property type="molecule type" value="Genomic_DNA"/>
</dbReference>
<dbReference type="PANTHER" id="PTHR42912:SF93">
    <property type="entry name" value="N6-ADENOSINE-METHYLTRANSFERASE TMT1A"/>
    <property type="match status" value="1"/>
</dbReference>
<dbReference type="InterPro" id="IPR050508">
    <property type="entry name" value="Methyltransf_Superfamily"/>
</dbReference>
<dbReference type="PANTHER" id="PTHR42912">
    <property type="entry name" value="METHYLTRANSFERASE"/>
    <property type="match status" value="1"/>
</dbReference>
<comment type="caution">
    <text evidence="2">The sequence shown here is derived from an EMBL/GenBank/DDBJ whole genome shotgun (WGS) entry which is preliminary data.</text>
</comment>
<sequence length="321" mass="36617">MSFEDKALVHTSTLFANPFDLADLEVFDDATLQRVCVGEHASVPFEILALSLRAAPESLLRRIAHCLSPAQWAYFQHVQRRSCPSQEDVEHARRLLLDRLFWELTYWKTPELYEELTEGEHLHPEIFPRLAPDIHAKEVLDVGAGSGRATIECLRYGAAHVYAVEPSPGLRRILEQKLRYMPQPSRFVSCSGSFEDLPLEDQSVDLALSCSAFTALPGQGGEPGLSELKRVTRFGGKIVLIWPRYEDRAWLEAHGFMYVTLPMDQEMRVCFRSQKAALECARRFYTYNHEAARYVLMHQSADIPFSVIGLNPPCEYCWLQV</sequence>
<name>A0ABQ3UNJ7_9CHLR</name>